<keyword evidence="1" id="KW-0472">Membrane</keyword>
<dbReference type="InterPro" id="IPR029248">
    <property type="entry name" value="TMEM107"/>
</dbReference>
<keyword evidence="1" id="KW-1133">Transmembrane helix</keyword>
<dbReference type="OrthoDB" id="256636at2759"/>
<protein>
    <submittedName>
        <fullName evidence="2">Uncharacterized protein</fullName>
    </submittedName>
</protein>
<feature type="transmembrane region" description="Helical" evidence="1">
    <location>
        <begin position="106"/>
        <end position="127"/>
    </location>
</feature>
<evidence type="ECO:0000313" key="2">
    <source>
        <dbReference type="EMBL" id="ESL11270.1"/>
    </source>
</evidence>
<keyword evidence="1" id="KW-0812">Transmembrane</keyword>
<dbReference type="EMBL" id="AUPL01000984">
    <property type="protein sequence ID" value="ESL11270.1"/>
    <property type="molecule type" value="Genomic_DNA"/>
</dbReference>
<feature type="transmembrane region" description="Helical" evidence="1">
    <location>
        <begin position="24"/>
        <end position="57"/>
    </location>
</feature>
<keyword evidence="3" id="KW-1185">Reference proteome</keyword>
<evidence type="ECO:0000256" key="1">
    <source>
        <dbReference type="SAM" id="Phobius"/>
    </source>
</evidence>
<accession>A0A061JA92</accession>
<dbReference type="VEuPathDB" id="TriTrypDB:TRSC58_00984"/>
<dbReference type="Proteomes" id="UP000031737">
    <property type="component" value="Unassembled WGS sequence"/>
</dbReference>
<organism evidence="2 3">
    <name type="scientific">Trypanosoma rangeli SC58</name>
    <dbReference type="NCBI Taxonomy" id="429131"/>
    <lineage>
        <taxon>Eukaryota</taxon>
        <taxon>Discoba</taxon>
        <taxon>Euglenozoa</taxon>
        <taxon>Kinetoplastea</taxon>
        <taxon>Metakinetoplastina</taxon>
        <taxon>Trypanosomatida</taxon>
        <taxon>Trypanosomatidae</taxon>
        <taxon>Trypanosoma</taxon>
        <taxon>Herpetosoma</taxon>
    </lineage>
</organism>
<feature type="transmembrane region" description="Helical" evidence="1">
    <location>
        <begin position="187"/>
        <end position="204"/>
    </location>
</feature>
<gene>
    <name evidence="2" type="ORF">TRSC58_00984</name>
</gene>
<feature type="transmembrane region" description="Helical" evidence="1">
    <location>
        <begin position="158"/>
        <end position="175"/>
    </location>
</feature>
<feature type="transmembrane region" description="Helical" evidence="1">
    <location>
        <begin position="216"/>
        <end position="233"/>
    </location>
</feature>
<sequence>MQASCYIHIYAYVYLYVCPECCRLIVLFFGVLHFVCACVCFCFCFCFCVSTHFAVFCEQSIERRPRPRHYCPSLAVGWVADMYRVYTSPQRLICGCNLTFLRRLNLALLAPLRLFMMVVYFTALVCAADGSDAMIHDGSLARGYTDSDYRFFRRTTDGCLAGSFICLLFNCWGVVTARTLRSGLMNIIHSCCHATAAVLLITAWHQGAGVERIWHIFYIFGIIPTVLEASALVESYCRGTDNFF</sequence>
<dbReference type="Pfam" id="PF14995">
    <property type="entry name" value="TMEM107"/>
    <property type="match status" value="1"/>
</dbReference>
<proteinExistence type="predicted"/>
<comment type="caution">
    <text evidence="2">The sequence shown here is derived from an EMBL/GenBank/DDBJ whole genome shotgun (WGS) entry which is preliminary data.</text>
</comment>
<name>A0A061JA92_TRYRA</name>
<reference evidence="2 3" key="1">
    <citation type="submission" date="2013-07" db="EMBL/GenBank/DDBJ databases">
        <authorList>
            <person name="Stoco P.H."/>
            <person name="Wagner G."/>
            <person name="Gerber A."/>
            <person name="Zaha A."/>
            <person name="Thompson C."/>
            <person name="Bartholomeu D.C."/>
            <person name="Luckemeyer D.D."/>
            <person name="Bahia D."/>
            <person name="Loreto E."/>
            <person name="Prestes E.B."/>
            <person name="Lima F.M."/>
            <person name="Rodrigues-Luiz G."/>
            <person name="Vallejo G.A."/>
            <person name="Filho J.F."/>
            <person name="Monteiro K.M."/>
            <person name="Tyler K.M."/>
            <person name="de Almeida L.G."/>
            <person name="Ortiz M.F."/>
            <person name="Siervo M.A."/>
            <person name="de Moraes M.H."/>
            <person name="Cunha O.L."/>
            <person name="Mendonca-Neto R."/>
            <person name="Silva R."/>
            <person name="Teixeira S.M."/>
            <person name="Murta S.M."/>
            <person name="Sincero T.C."/>
            <person name="Mendes T.A."/>
            <person name="Urmenyi T.P."/>
            <person name="Silva V.G."/>
            <person name="da Rocha W.D."/>
            <person name="Andersson B."/>
            <person name="Romanha A.J."/>
            <person name="Steindel M."/>
            <person name="de Vasconcelos A.T."/>
            <person name="Grisard E.C."/>
        </authorList>
    </citation>
    <scope>NUCLEOTIDE SEQUENCE [LARGE SCALE GENOMIC DNA]</scope>
    <source>
        <strain evidence="2 3">SC58</strain>
    </source>
</reference>
<evidence type="ECO:0000313" key="3">
    <source>
        <dbReference type="Proteomes" id="UP000031737"/>
    </source>
</evidence>
<dbReference type="AlphaFoldDB" id="A0A061JA92"/>